<accession>A0A914D1P6</accession>
<dbReference type="Gene3D" id="2.60.40.1730">
    <property type="entry name" value="tricorn interacting facor f3 domain"/>
    <property type="match status" value="1"/>
</dbReference>
<dbReference type="InterPro" id="IPR042097">
    <property type="entry name" value="Aminopeptidase_N-like_N_sf"/>
</dbReference>
<name>A0A914D1P6_9BILA</name>
<organism evidence="1 2">
    <name type="scientific">Acrobeloides nanus</name>
    <dbReference type="NCBI Taxonomy" id="290746"/>
    <lineage>
        <taxon>Eukaryota</taxon>
        <taxon>Metazoa</taxon>
        <taxon>Ecdysozoa</taxon>
        <taxon>Nematoda</taxon>
        <taxon>Chromadorea</taxon>
        <taxon>Rhabditida</taxon>
        <taxon>Tylenchina</taxon>
        <taxon>Cephalobomorpha</taxon>
        <taxon>Cephaloboidea</taxon>
        <taxon>Cephalobidae</taxon>
        <taxon>Acrobeloides</taxon>
    </lineage>
</organism>
<dbReference type="Proteomes" id="UP000887540">
    <property type="component" value="Unplaced"/>
</dbReference>
<protein>
    <submittedName>
        <fullName evidence="2">Uncharacterized protein</fullName>
    </submittedName>
</protein>
<evidence type="ECO:0000313" key="1">
    <source>
        <dbReference type="Proteomes" id="UP000887540"/>
    </source>
</evidence>
<keyword evidence="1" id="KW-1185">Reference proteome</keyword>
<evidence type="ECO:0000313" key="2">
    <source>
        <dbReference type="WBParaSite" id="ACRNAN_scaffold17588.g31110.t1"/>
    </source>
</evidence>
<proteinExistence type="predicted"/>
<reference evidence="2" key="1">
    <citation type="submission" date="2022-11" db="UniProtKB">
        <authorList>
            <consortium name="WormBaseParasite"/>
        </authorList>
    </citation>
    <scope>IDENTIFICATION</scope>
</reference>
<sequence>MAIFQVALIHPQDTIALSSMQAQASSQNLNENWRLTKFVQSDNLYPYNLFIGVMPNEYEKSRSNSTKFPIYIWTNKHLHPKEVKESMVDLVGRIYDELEEILREPLSVAQLNIVVMNDFNGD</sequence>
<dbReference type="WBParaSite" id="ACRNAN_scaffold17588.g31110.t1">
    <property type="protein sequence ID" value="ACRNAN_scaffold17588.g31110.t1"/>
    <property type="gene ID" value="ACRNAN_scaffold17588.g31110"/>
</dbReference>
<dbReference type="AlphaFoldDB" id="A0A914D1P6"/>